<evidence type="ECO:0000313" key="2">
    <source>
        <dbReference type="Proteomes" id="UP000526233"/>
    </source>
</evidence>
<sequence>MTYVSHASAFTPTTKLPFEQLISHLRSAAKYPLRITCFGVATFIDDDPDAEAISFDHTLRLAECRSHDSAIAEAEHRIAERDFGNAGNGCWTYAPRVIAILDADGALVTGGEVRGSAIRWCDPVASDGEARKIVTEASRLRGQAFIEAGQNNQAAARNLRFSASILEARLVDKFWREPARAVLPKAA</sequence>
<comment type="caution">
    <text evidence="1">The sequence shown here is derived from an EMBL/GenBank/DDBJ whole genome shotgun (WGS) entry which is preliminary data.</text>
</comment>
<dbReference type="Proteomes" id="UP000526233">
    <property type="component" value="Unassembled WGS sequence"/>
</dbReference>
<dbReference type="EMBL" id="PKQI01000001">
    <property type="protein sequence ID" value="NNV19144.1"/>
    <property type="molecule type" value="Genomic_DNA"/>
</dbReference>
<evidence type="ECO:0000313" key="1">
    <source>
        <dbReference type="EMBL" id="NNV19144.1"/>
    </source>
</evidence>
<proteinExistence type="predicted"/>
<dbReference type="AlphaFoldDB" id="A0A7Y3T175"/>
<organism evidence="1 2">
    <name type="scientific">Brucella pseudogrignonensis</name>
    <dbReference type="NCBI Taxonomy" id="419475"/>
    <lineage>
        <taxon>Bacteria</taxon>
        <taxon>Pseudomonadati</taxon>
        <taxon>Pseudomonadota</taxon>
        <taxon>Alphaproteobacteria</taxon>
        <taxon>Hyphomicrobiales</taxon>
        <taxon>Brucellaceae</taxon>
        <taxon>Brucella/Ochrobactrum group</taxon>
        <taxon>Brucella</taxon>
    </lineage>
</organism>
<gene>
    <name evidence="1" type="ORF">EHE22_01705</name>
</gene>
<reference evidence="1 2" key="1">
    <citation type="submission" date="2018-11" db="EMBL/GenBank/DDBJ databases">
        <title>Genome sequencing and analysis.</title>
        <authorList>
            <person name="Huang Y.-T."/>
        </authorList>
    </citation>
    <scope>NUCLEOTIDE SEQUENCE [LARGE SCALE GENOMIC DNA]</scope>
    <source>
        <strain evidence="1 2">SHIN</strain>
    </source>
</reference>
<accession>A0A7Y3T175</accession>
<protein>
    <submittedName>
        <fullName evidence="1">Uncharacterized protein</fullName>
    </submittedName>
</protein>
<name>A0A7Y3T175_9HYPH</name>
<dbReference type="RefSeq" id="WP_171379623.1">
    <property type="nucleotide sequence ID" value="NZ_PKQI01000001.1"/>
</dbReference>